<dbReference type="InterPro" id="IPR016137">
    <property type="entry name" value="RGS"/>
</dbReference>
<evidence type="ECO:0000313" key="2">
    <source>
        <dbReference type="Proteomes" id="UP001652625"/>
    </source>
</evidence>
<keyword evidence="2" id="KW-1185">Reference proteome</keyword>
<dbReference type="PRINTS" id="PR01301">
    <property type="entry name" value="RGSPROTEIN"/>
</dbReference>
<organism evidence="2 3">
    <name type="scientific">Hydra vulgaris</name>
    <name type="common">Hydra</name>
    <name type="synonym">Hydra attenuata</name>
    <dbReference type="NCBI Taxonomy" id="6087"/>
    <lineage>
        <taxon>Eukaryota</taxon>
        <taxon>Metazoa</taxon>
        <taxon>Cnidaria</taxon>
        <taxon>Hydrozoa</taxon>
        <taxon>Hydroidolina</taxon>
        <taxon>Anthoathecata</taxon>
        <taxon>Aplanulata</taxon>
        <taxon>Hydridae</taxon>
        <taxon>Hydra</taxon>
    </lineage>
</organism>
<dbReference type="InterPro" id="IPR036305">
    <property type="entry name" value="RGS_sf"/>
</dbReference>
<dbReference type="Pfam" id="PF00615">
    <property type="entry name" value="RGS"/>
    <property type="match status" value="1"/>
</dbReference>
<dbReference type="RefSeq" id="XP_047124816.1">
    <property type="nucleotide sequence ID" value="XM_047268860.2"/>
</dbReference>
<accession>A0ABM4BXT3</accession>
<dbReference type="PANTHER" id="PTHR10845">
    <property type="entry name" value="REGULATOR OF G PROTEIN SIGNALING"/>
    <property type="match status" value="1"/>
</dbReference>
<dbReference type="PROSITE" id="PS51257">
    <property type="entry name" value="PROKAR_LIPOPROTEIN"/>
    <property type="match status" value="1"/>
</dbReference>
<dbReference type="Gene3D" id="1.10.167.10">
    <property type="entry name" value="Regulator of G-protein Signalling 4, domain 2"/>
    <property type="match status" value="1"/>
</dbReference>
<evidence type="ECO:0000259" key="1">
    <source>
        <dbReference type="PROSITE" id="PS50132"/>
    </source>
</evidence>
<dbReference type="InterPro" id="IPR044926">
    <property type="entry name" value="RGS_subdomain_2"/>
</dbReference>
<dbReference type="Proteomes" id="UP001652625">
    <property type="component" value="Chromosome 05"/>
</dbReference>
<dbReference type="PROSITE" id="PS50132">
    <property type="entry name" value="RGS"/>
    <property type="match status" value="1"/>
</dbReference>
<sequence length="249" mass="29066">MKPKYSEFANKNIMCCPFSFSASCGEEANTFTFSKVILSPEETNTYQVPWETQQKSISKQQGKRLCLCWCCLCTCLCKPVSNRRNRRVSNNKMERRAVCYKKLISSLRPNIEKVQLWSKDFEALLADEDGRLLFEMFLRQEHSDENLQFWIEVDRLKTLIKPQDKKARMMHIYFEFVRPLAEREINLSSTIRKKIEDELSDNPSDTVFDVAQNQVSLLMFRQSYPRFLVSDLFNAVVQSAHTANVGKVS</sequence>
<reference evidence="3" key="1">
    <citation type="submission" date="2025-08" db="UniProtKB">
        <authorList>
            <consortium name="RefSeq"/>
        </authorList>
    </citation>
    <scope>IDENTIFICATION</scope>
</reference>
<feature type="domain" description="RGS" evidence="1">
    <location>
        <begin position="120"/>
        <end position="237"/>
    </location>
</feature>
<proteinExistence type="predicted"/>
<gene>
    <name evidence="3" type="primary">LOC101239465</name>
</gene>
<dbReference type="PANTHER" id="PTHR10845:SF192">
    <property type="entry name" value="DOUBLE HIT, ISOFORM B"/>
    <property type="match status" value="1"/>
</dbReference>
<protein>
    <submittedName>
        <fullName evidence="3">Regulator of G-protein signaling 13 isoform X1</fullName>
    </submittedName>
</protein>
<evidence type="ECO:0000313" key="3">
    <source>
        <dbReference type="RefSeq" id="XP_065654043.1"/>
    </source>
</evidence>
<dbReference type="RefSeq" id="XP_065654043.1">
    <property type="nucleotide sequence ID" value="XM_065797971.1"/>
</dbReference>
<dbReference type="SUPFAM" id="SSF48097">
    <property type="entry name" value="Regulator of G-protein signaling, RGS"/>
    <property type="match status" value="1"/>
</dbReference>
<dbReference type="GeneID" id="101239465"/>
<dbReference type="SMART" id="SM00315">
    <property type="entry name" value="RGS"/>
    <property type="match status" value="1"/>
</dbReference>
<name>A0ABM4BXT3_HYDVU</name>